<evidence type="ECO:0000256" key="3">
    <source>
        <dbReference type="ARBA" id="ARBA00022829"/>
    </source>
</evidence>
<dbReference type="Gene3D" id="1.10.10.2830">
    <property type="match status" value="1"/>
</dbReference>
<accession>A0A1T4XSI7</accession>
<dbReference type="OrthoDB" id="9802051at2"/>
<dbReference type="STRING" id="745368.SAMN02745178_02256"/>
<dbReference type="GO" id="GO:0005694">
    <property type="term" value="C:chromosome"/>
    <property type="evidence" value="ECO:0007669"/>
    <property type="project" value="TreeGrafter"/>
</dbReference>
<feature type="domain" description="ParB-like N-terminal" evidence="6">
    <location>
        <begin position="31"/>
        <end position="122"/>
    </location>
</feature>
<dbReference type="InterPro" id="IPR041468">
    <property type="entry name" value="HTH_ParB/Spo0J"/>
</dbReference>
<dbReference type="InterPro" id="IPR050336">
    <property type="entry name" value="Chromosome_partition/occlusion"/>
</dbReference>
<comment type="similarity">
    <text evidence="2">Belongs to the ParB family.</text>
</comment>
<sequence>MAKKKMGGLGKGLDSLFADLSDDTGSEASNSTLPLREIEPDPEQPRKRFDDDALNQLADSITENGLLQPIAVRPKKVGPGYIIIAGERRWRAARLAGLDEVPVIIKDVTDEQAAALALIENLQREDLDPIEVAEGCRQLIDKYGLTQESAAKKLGKSRSAVTNSLRLLALPEDVRRMVSGGKLSFGHAKVLLGLPNEDLMRQAAAEVTAQNLNVRQTEALCKKLTKPVKPPKAKDDNFTRPKRAVEVEAALKEVTGSEVHVDYKDGKGSLKIDFYSDDMLQKFVSLLGMYDPEG</sequence>
<name>A0A1T4XSI7_9FIRM</name>
<dbReference type="NCBIfam" id="TIGR00180">
    <property type="entry name" value="parB_part"/>
    <property type="match status" value="1"/>
</dbReference>
<dbReference type="InterPro" id="IPR003115">
    <property type="entry name" value="ParB_N"/>
</dbReference>
<proteinExistence type="inferred from homology"/>
<evidence type="ECO:0000259" key="6">
    <source>
        <dbReference type="SMART" id="SM00470"/>
    </source>
</evidence>
<evidence type="ECO:0000313" key="7">
    <source>
        <dbReference type="EMBL" id="SKA92529.1"/>
    </source>
</evidence>
<organism evidence="7 8">
    <name type="scientific">Gemmiger formicilis</name>
    <dbReference type="NCBI Taxonomy" id="745368"/>
    <lineage>
        <taxon>Bacteria</taxon>
        <taxon>Bacillati</taxon>
        <taxon>Bacillota</taxon>
        <taxon>Clostridia</taxon>
        <taxon>Eubacteriales</taxon>
        <taxon>Gemmiger</taxon>
    </lineage>
</organism>
<reference evidence="7 8" key="1">
    <citation type="submission" date="2017-02" db="EMBL/GenBank/DDBJ databases">
        <authorList>
            <person name="Peterson S.W."/>
        </authorList>
    </citation>
    <scope>NUCLEOTIDE SEQUENCE [LARGE SCALE GENOMIC DNA]</scope>
    <source>
        <strain evidence="7 8">ATCC 27749</strain>
    </source>
</reference>
<dbReference type="Pfam" id="PF17762">
    <property type="entry name" value="HTH_ParB"/>
    <property type="match status" value="1"/>
</dbReference>
<evidence type="ECO:0000256" key="2">
    <source>
        <dbReference type="ARBA" id="ARBA00006295"/>
    </source>
</evidence>
<dbReference type="SUPFAM" id="SSF109709">
    <property type="entry name" value="KorB DNA-binding domain-like"/>
    <property type="match status" value="1"/>
</dbReference>
<dbReference type="Gene3D" id="3.90.1530.30">
    <property type="match status" value="1"/>
</dbReference>
<dbReference type="FunFam" id="1.10.10.2830:FF:000001">
    <property type="entry name" value="Chromosome partitioning protein ParB"/>
    <property type="match status" value="1"/>
</dbReference>
<dbReference type="RefSeq" id="WP_078785117.1">
    <property type="nucleotide sequence ID" value="NZ_FUYF01000015.1"/>
</dbReference>
<dbReference type="SUPFAM" id="SSF110849">
    <property type="entry name" value="ParB/Sulfiredoxin"/>
    <property type="match status" value="1"/>
</dbReference>
<keyword evidence="8" id="KW-1185">Reference proteome</keyword>
<dbReference type="PANTHER" id="PTHR33375:SF1">
    <property type="entry name" value="CHROMOSOME-PARTITIONING PROTEIN PARB-RELATED"/>
    <property type="match status" value="1"/>
</dbReference>
<dbReference type="GO" id="GO:0007059">
    <property type="term" value="P:chromosome segregation"/>
    <property type="evidence" value="ECO:0007669"/>
    <property type="project" value="UniProtKB-KW"/>
</dbReference>
<dbReference type="InterPro" id="IPR004437">
    <property type="entry name" value="ParB/RepB/Spo0J"/>
</dbReference>
<dbReference type="Proteomes" id="UP000190286">
    <property type="component" value="Unassembled WGS sequence"/>
</dbReference>
<dbReference type="GeneID" id="93338701"/>
<keyword evidence="3" id="KW-0159">Chromosome partition</keyword>
<dbReference type="CDD" id="cd16393">
    <property type="entry name" value="SPO0J_N"/>
    <property type="match status" value="1"/>
</dbReference>
<keyword evidence="4" id="KW-0238">DNA-binding</keyword>
<dbReference type="GO" id="GO:0003677">
    <property type="term" value="F:DNA binding"/>
    <property type="evidence" value="ECO:0007669"/>
    <property type="project" value="UniProtKB-KW"/>
</dbReference>
<dbReference type="AlphaFoldDB" id="A0A1T4XSI7"/>
<gene>
    <name evidence="7" type="ORF">SAMN02745178_02256</name>
</gene>
<evidence type="ECO:0000313" key="8">
    <source>
        <dbReference type="Proteomes" id="UP000190286"/>
    </source>
</evidence>
<comment type="subcellular location">
    <subcellularLocation>
        <location evidence="1">Cytoplasm</location>
        <location evidence="1">Nucleoid</location>
    </subcellularLocation>
</comment>
<dbReference type="InterPro" id="IPR036086">
    <property type="entry name" value="ParB/Sulfiredoxin_sf"/>
</dbReference>
<dbReference type="EMBL" id="FUYF01000015">
    <property type="protein sequence ID" value="SKA92529.1"/>
    <property type="molecule type" value="Genomic_DNA"/>
</dbReference>
<feature type="compositionally biased region" description="Basic and acidic residues" evidence="5">
    <location>
        <begin position="36"/>
        <end position="48"/>
    </location>
</feature>
<evidence type="ECO:0000256" key="5">
    <source>
        <dbReference type="SAM" id="MobiDB-lite"/>
    </source>
</evidence>
<dbReference type="Pfam" id="PF02195">
    <property type="entry name" value="ParB_N"/>
    <property type="match status" value="1"/>
</dbReference>
<dbReference type="SMART" id="SM00470">
    <property type="entry name" value="ParB"/>
    <property type="match status" value="1"/>
</dbReference>
<dbReference type="PANTHER" id="PTHR33375">
    <property type="entry name" value="CHROMOSOME-PARTITIONING PROTEIN PARB-RELATED"/>
    <property type="match status" value="1"/>
</dbReference>
<evidence type="ECO:0000256" key="4">
    <source>
        <dbReference type="ARBA" id="ARBA00023125"/>
    </source>
</evidence>
<dbReference type="GO" id="GO:0009295">
    <property type="term" value="C:nucleoid"/>
    <property type="evidence" value="ECO:0007669"/>
    <property type="project" value="UniProtKB-SubCell"/>
</dbReference>
<evidence type="ECO:0000256" key="1">
    <source>
        <dbReference type="ARBA" id="ARBA00004453"/>
    </source>
</evidence>
<dbReference type="FunFam" id="3.90.1530.30:FF:000001">
    <property type="entry name" value="Chromosome partitioning protein ParB"/>
    <property type="match status" value="1"/>
</dbReference>
<protein>
    <submittedName>
        <fullName evidence="7">Chromosome partitioning protein, ParB family</fullName>
    </submittedName>
</protein>
<feature type="region of interest" description="Disordered" evidence="5">
    <location>
        <begin position="20"/>
        <end position="48"/>
    </location>
</feature>